<organism evidence="1 2">
    <name type="scientific">Rosa chinensis</name>
    <name type="common">China rose</name>
    <dbReference type="NCBI Taxonomy" id="74649"/>
    <lineage>
        <taxon>Eukaryota</taxon>
        <taxon>Viridiplantae</taxon>
        <taxon>Streptophyta</taxon>
        <taxon>Embryophyta</taxon>
        <taxon>Tracheophyta</taxon>
        <taxon>Spermatophyta</taxon>
        <taxon>Magnoliopsida</taxon>
        <taxon>eudicotyledons</taxon>
        <taxon>Gunneridae</taxon>
        <taxon>Pentapetalae</taxon>
        <taxon>rosids</taxon>
        <taxon>fabids</taxon>
        <taxon>Rosales</taxon>
        <taxon>Rosaceae</taxon>
        <taxon>Rosoideae</taxon>
        <taxon>Rosoideae incertae sedis</taxon>
        <taxon>Rosa</taxon>
    </lineage>
</organism>
<reference evidence="1 2" key="1">
    <citation type="journal article" date="2018" name="Nat. Genet.">
        <title>The Rosa genome provides new insights in the design of modern roses.</title>
        <authorList>
            <person name="Bendahmane M."/>
        </authorList>
    </citation>
    <scope>NUCLEOTIDE SEQUENCE [LARGE SCALE GENOMIC DNA]</scope>
    <source>
        <strain evidence="2">cv. Old Blush</strain>
    </source>
</reference>
<evidence type="ECO:0000313" key="1">
    <source>
        <dbReference type="EMBL" id="PRQ16385.1"/>
    </source>
</evidence>
<keyword evidence="2" id="KW-1185">Reference proteome</keyword>
<name>A0A2P6P3A6_ROSCH</name>
<dbReference type="AlphaFoldDB" id="A0A2P6P3A6"/>
<accession>A0A2P6P3A6</accession>
<dbReference type="Proteomes" id="UP000238479">
    <property type="component" value="Chromosome 7"/>
</dbReference>
<gene>
    <name evidence="1" type="ORF">RchiOBHm_Chr7g0183641</name>
</gene>
<dbReference type="Gramene" id="PRQ16385">
    <property type="protein sequence ID" value="PRQ16385"/>
    <property type="gene ID" value="RchiOBHm_Chr7g0183641"/>
</dbReference>
<evidence type="ECO:0000313" key="2">
    <source>
        <dbReference type="Proteomes" id="UP000238479"/>
    </source>
</evidence>
<proteinExistence type="predicted"/>
<protein>
    <submittedName>
        <fullName evidence="1">Uncharacterized protein</fullName>
    </submittedName>
</protein>
<dbReference type="EMBL" id="PDCK01000045">
    <property type="protein sequence ID" value="PRQ16385.1"/>
    <property type="molecule type" value="Genomic_DNA"/>
</dbReference>
<comment type="caution">
    <text evidence="1">The sequence shown here is derived from an EMBL/GenBank/DDBJ whole genome shotgun (WGS) entry which is preliminary data.</text>
</comment>
<sequence length="83" mass="10061">MLQSAEEVDGDMRRREVGIWWRIETWCFCHDGVELKAELRRKIRRCCNWFRPVGAWRKLRFWRSKDQELLSSSSDTMKRNGIG</sequence>